<feature type="compositionally biased region" description="Basic residues" evidence="13">
    <location>
        <begin position="286"/>
        <end position="297"/>
    </location>
</feature>
<reference evidence="15" key="2">
    <citation type="submission" date="2013-10" db="EMBL/GenBank/DDBJ databases">
        <authorList>
            <person name="Aslett M."/>
        </authorList>
    </citation>
    <scope>NUCLEOTIDE SEQUENCE [LARGE SCALE GENOMIC DNA]</scope>
    <source>
        <strain evidence="15">Houghton</strain>
    </source>
</reference>
<dbReference type="GO" id="GO:0051028">
    <property type="term" value="P:mRNA transport"/>
    <property type="evidence" value="ECO:0007669"/>
    <property type="project" value="UniProtKB-KW"/>
</dbReference>
<evidence type="ECO:0000256" key="12">
    <source>
        <dbReference type="ARBA" id="ARBA00023242"/>
    </source>
</evidence>
<keyword evidence="12" id="KW-0539">Nucleus</keyword>
<dbReference type="RefSeq" id="XP_013437630.1">
    <property type="nucleotide sequence ID" value="XM_013582176.1"/>
</dbReference>
<dbReference type="GO" id="GO:0008380">
    <property type="term" value="P:RNA splicing"/>
    <property type="evidence" value="ECO:0007669"/>
    <property type="project" value="UniProtKB-KW"/>
</dbReference>
<evidence type="ECO:0000313" key="15">
    <source>
        <dbReference type="EMBL" id="CDJ69163.1"/>
    </source>
</evidence>
<evidence type="ECO:0000256" key="10">
    <source>
        <dbReference type="ARBA" id="ARBA00023161"/>
    </source>
</evidence>
<organism evidence="15 16">
    <name type="scientific">Eimeria necatrix</name>
    <dbReference type="NCBI Taxonomy" id="51315"/>
    <lineage>
        <taxon>Eukaryota</taxon>
        <taxon>Sar</taxon>
        <taxon>Alveolata</taxon>
        <taxon>Apicomplexa</taxon>
        <taxon>Conoidasida</taxon>
        <taxon>Coccidia</taxon>
        <taxon>Eucoccidiorida</taxon>
        <taxon>Eimeriorina</taxon>
        <taxon>Eimeriidae</taxon>
        <taxon>Eimeria</taxon>
    </lineage>
</organism>
<dbReference type="GO" id="GO:0005737">
    <property type="term" value="C:cytoplasm"/>
    <property type="evidence" value="ECO:0007669"/>
    <property type="project" value="UniProtKB-SubCell"/>
</dbReference>
<comment type="subcellular location">
    <subcellularLocation>
        <location evidence="2">Cytoplasm</location>
    </subcellularLocation>
    <subcellularLocation>
        <location evidence="1">Nucleus</location>
    </subcellularLocation>
</comment>
<evidence type="ECO:0000256" key="5">
    <source>
        <dbReference type="ARBA" id="ARBA00022490"/>
    </source>
</evidence>
<accession>U6N1I1</accession>
<dbReference type="GO" id="GO:0006397">
    <property type="term" value="P:mRNA processing"/>
    <property type="evidence" value="ECO:0007669"/>
    <property type="project" value="UniProtKB-KW"/>
</dbReference>
<dbReference type="InterPro" id="IPR018545">
    <property type="entry name" value="Btz_dom"/>
</dbReference>
<gene>
    <name evidence="15" type="ORF">ENH_00064640</name>
</gene>
<comment type="similarity">
    <text evidence="3">Belongs to the CASC3 family.</text>
</comment>
<evidence type="ECO:0000259" key="14">
    <source>
        <dbReference type="SMART" id="SM01044"/>
    </source>
</evidence>
<evidence type="ECO:0000256" key="3">
    <source>
        <dbReference type="ARBA" id="ARBA00009548"/>
    </source>
</evidence>
<keyword evidence="4" id="KW-0813">Transport</keyword>
<reference evidence="15" key="1">
    <citation type="submission" date="2013-10" db="EMBL/GenBank/DDBJ databases">
        <title>Genomic analysis of the causative agents of coccidiosis in chickens.</title>
        <authorList>
            <person name="Reid A.J."/>
            <person name="Blake D."/>
            <person name="Billington K."/>
            <person name="Browne H."/>
            <person name="Dunn M."/>
            <person name="Hung S."/>
            <person name="Kawahara F."/>
            <person name="Miranda-Saavedra D."/>
            <person name="Mourier T."/>
            <person name="Nagra H."/>
            <person name="Otto T.D."/>
            <person name="Rawlings N."/>
            <person name="Sanchez A."/>
            <person name="Sanders M."/>
            <person name="Subramaniam C."/>
            <person name="Tay Y."/>
            <person name="Dear P."/>
            <person name="Doerig C."/>
            <person name="Gruber A."/>
            <person name="Parkinson J."/>
            <person name="Shirley M."/>
            <person name="Wan K.L."/>
            <person name="Berriman M."/>
            <person name="Tomley F."/>
            <person name="Pain A."/>
        </authorList>
    </citation>
    <scope>NUCLEOTIDE SEQUENCE [LARGE SCALE GENOMIC DNA]</scope>
    <source>
        <strain evidence="15">Houghton</strain>
    </source>
</reference>
<evidence type="ECO:0000256" key="7">
    <source>
        <dbReference type="ARBA" id="ARBA00022816"/>
    </source>
</evidence>
<keyword evidence="16" id="KW-1185">Reference proteome</keyword>
<feature type="compositionally biased region" description="Basic and acidic residues" evidence="13">
    <location>
        <begin position="192"/>
        <end position="209"/>
    </location>
</feature>
<feature type="compositionally biased region" description="Low complexity" evidence="13">
    <location>
        <begin position="41"/>
        <end position="78"/>
    </location>
</feature>
<evidence type="ECO:0000313" key="16">
    <source>
        <dbReference type="Proteomes" id="UP000030754"/>
    </source>
</evidence>
<evidence type="ECO:0000256" key="9">
    <source>
        <dbReference type="ARBA" id="ARBA00022884"/>
    </source>
</evidence>
<feature type="compositionally biased region" description="Basic and acidic residues" evidence="13">
    <location>
        <begin position="142"/>
        <end position="157"/>
    </location>
</feature>
<dbReference type="VEuPathDB" id="ToxoDB:ENH_00064640"/>
<evidence type="ECO:0000256" key="1">
    <source>
        <dbReference type="ARBA" id="ARBA00004123"/>
    </source>
</evidence>
<feature type="compositionally biased region" description="Basic and acidic residues" evidence="13">
    <location>
        <begin position="81"/>
        <end position="91"/>
    </location>
</feature>
<protein>
    <recommendedName>
        <fullName evidence="14">Btz domain-containing protein</fullName>
    </recommendedName>
</protein>
<proteinExistence type="inferred from homology"/>
<keyword evidence="11" id="KW-0508">mRNA splicing</keyword>
<dbReference type="GO" id="GO:0000184">
    <property type="term" value="P:nuclear-transcribed mRNA catabolic process, nonsense-mediated decay"/>
    <property type="evidence" value="ECO:0007669"/>
    <property type="project" value="UniProtKB-KW"/>
</dbReference>
<evidence type="ECO:0000256" key="2">
    <source>
        <dbReference type="ARBA" id="ARBA00004496"/>
    </source>
</evidence>
<dbReference type="Pfam" id="PF09405">
    <property type="entry name" value="Btz"/>
    <property type="match status" value="1"/>
</dbReference>
<feature type="region of interest" description="Disordered" evidence="13">
    <location>
        <begin position="254"/>
        <end position="297"/>
    </location>
</feature>
<evidence type="ECO:0000256" key="4">
    <source>
        <dbReference type="ARBA" id="ARBA00022448"/>
    </source>
</evidence>
<keyword evidence="5" id="KW-0963">Cytoplasm</keyword>
<keyword evidence="6" id="KW-0507">mRNA processing</keyword>
<dbReference type="Proteomes" id="UP000030754">
    <property type="component" value="Unassembled WGS sequence"/>
</dbReference>
<dbReference type="SMART" id="SM01044">
    <property type="entry name" value="Btz"/>
    <property type="match status" value="1"/>
</dbReference>
<dbReference type="GO" id="GO:0035145">
    <property type="term" value="C:exon-exon junction complex"/>
    <property type="evidence" value="ECO:0007669"/>
    <property type="project" value="InterPro"/>
</dbReference>
<keyword evidence="7" id="KW-0509">mRNA transport</keyword>
<dbReference type="GeneID" id="25476601"/>
<evidence type="ECO:0000256" key="8">
    <source>
        <dbReference type="ARBA" id="ARBA00022845"/>
    </source>
</evidence>
<name>U6N1I1_9EIME</name>
<dbReference type="EMBL" id="HG725668">
    <property type="protein sequence ID" value="CDJ69163.1"/>
    <property type="molecule type" value="Genomic_DNA"/>
</dbReference>
<dbReference type="AlphaFoldDB" id="U6N1I1"/>
<dbReference type="GO" id="GO:0003729">
    <property type="term" value="F:mRNA binding"/>
    <property type="evidence" value="ECO:0007669"/>
    <property type="project" value="InterPro"/>
</dbReference>
<feature type="domain" description="Btz" evidence="14">
    <location>
        <begin position="89"/>
        <end position="225"/>
    </location>
</feature>
<feature type="region of interest" description="Disordered" evidence="13">
    <location>
        <begin position="1"/>
        <end position="239"/>
    </location>
</feature>
<evidence type="ECO:0000256" key="11">
    <source>
        <dbReference type="ARBA" id="ARBA00023187"/>
    </source>
</evidence>
<dbReference type="OrthoDB" id="333901at2759"/>
<evidence type="ECO:0000256" key="13">
    <source>
        <dbReference type="SAM" id="MobiDB-lite"/>
    </source>
</evidence>
<keyword evidence="9" id="KW-0694">RNA-binding</keyword>
<dbReference type="GO" id="GO:0006417">
    <property type="term" value="P:regulation of translation"/>
    <property type="evidence" value="ECO:0007669"/>
    <property type="project" value="UniProtKB-KW"/>
</dbReference>
<evidence type="ECO:0000256" key="6">
    <source>
        <dbReference type="ARBA" id="ARBA00022664"/>
    </source>
</evidence>
<keyword evidence="10" id="KW-0866">Nonsense-mediated mRNA decay</keyword>
<sequence>MGNPRHLRRASSQDEDEGDVFDDKSEISSGSDEEAEEATRDAAATGGDSVGSASAVQATTSASPSSAGAAEASLAASSDPKASKESPKTPENEQTAGNEAARDEGKHHRSASSGDGFRARPKSTWQLMQEDPSYVPRATRYFLHDDRRDGDSSKSEASDEDSDSQPDTRIPRSTQTRVGSSKKLWTPDENEGEWKHDMWEQLQKEEAGERPNFSNWNRGRRPGRRGGSFGYRRGGQVDSWVPRGSQLVETAATEMSLGGESGAREAAVGRRIGAANDRNNTCRDKAQRRHKESLKST</sequence>
<keyword evidence="8" id="KW-0810">Translation regulation</keyword>